<evidence type="ECO:0000313" key="2">
    <source>
        <dbReference type="Proteomes" id="UP000663844"/>
    </source>
</evidence>
<feature type="non-terminal residue" evidence="1">
    <location>
        <position position="1"/>
    </location>
</feature>
<dbReference type="Gene3D" id="3.80.10.10">
    <property type="entry name" value="Ribonuclease Inhibitor"/>
    <property type="match status" value="1"/>
</dbReference>
<reference evidence="1" key="1">
    <citation type="submission" date="2021-02" db="EMBL/GenBank/DDBJ databases">
        <authorList>
            <person name="Nowell W R."/>
        </authorList>
    </citation>
    <scope>NUCLEOTIDE SEQUENCE</scope>
</reference>
<protein>
    <submittedName>
        <fullName evidence="1">Uncharacterized protein</fullName>
    </submittedName>
</protein>
<proteinExistence type="predicted"/>
<dbReference type="Pfam" id="PF13516">
    <property type="entry name" value="LRR_6"/>
    <property type="match status" value="2"/>
</dbReference>
<comment type="caution">
    <text evidence="1">The sequence shown here is derived from an EMBL/GenBank/DDBJ whole genome shotgun (WGS) entry which is preliminary data.</text>
</comment>
<organism evidence="1 2">
    <name type="scientific">Adineta steineri</name>
    <dbReference type="NCBI Taxonomy" id="433720"/>
    <lineage>
        <taxon>Eukaryota</taxon>
        <taxon>Metazoa</taxon>
        <taxon>Spiralia</taxon>
        <taxon>Gnathifera</taxon>
        <taxon>Rotifera</taxon>
        <taxon>Eurotatoria</taxon>
        <taxon>Bdelloidea</taxon>
        <taxon>Adinetida</taxon>
        <taxon>Adinetidae</taxon>
        <taxon>Adineta</taxon>
    </lineage>
</organism>
<dbReference type="PANTHER" id="PTHR24114">
    <property type="entry name" value="LEUCINE RICH REPEAT FAMILY PROTEIN"/>
    <property type="match status" value="1"/>
</dbReference>
<gene>
    <name evidence="1" type="ORF">OXD698_LOCUS54279</name>
</gene>
<name>A0A820S2L4_9BILA</name>
<dbReference type="PROSITE" id="PS51450">
    <property type="entry name" value="LRR"/>
    <property type="match status" value="1"/>
</dbReference>
<dbReference type="InterPro" id="IPR032675">
    <property type="entry name" value="LRR_dom_sf"/>
</dbReference>
<dbReference type="InterPro" id="IPR052394">
    <property type="entry name" value="LRR-containing"/>
</dbReference>
<sequence length="56" mass="6018">MLSLSKALSLNNTLTELNLSENNIGSEGVSHLTAVLQTNKTITTLDLSYNKIQAKA</sequence>
<dbReference type="SUPFAM" id="SSF52047">
    <property type="entry name" value="RNI-like"/>
    <property type="match status" value="1"/>
</dbReference>
<dbReference type="EMBL" id="CAJOAZ010032629">
    <property type="protein sequence ID" value="CAF4448954.1"/>
    <property type="molecule type" value="Genomic_DNA"/>
</dbReference>
<evidence type="ECO:0000313" key="1">
    <source>
        <dbReference type="EMBL" id="CAF4448954.1"/>
    </source>
</evidence>
<dbReference type="InterPro" id="IPR001611">
    <property type="entry name" value="Leu-rich_rpt"/>
</dbReference>
<accession>A0A820S2L4</accession>
<dbReference type="AlphaFoldDB" id="A0A820S2L4"/>
<dbReference type="Proteomes" id="UP000663844">
    <property type="component" value="Unassembled WGS sequence"/>
</dbReference>
<dbReference type="PANTHER" id="PTHR24114:SF2">
    <property type="entry name" value="F-BOX DOMAIN-CONTAINING PROTEIN-RELATED"/>
    <property type="match status" value="1"/>
</dbReference>